<dbReference type="EMBL" id="CP162511">
    <property type="protein sequence ID" value="XDI04977.1"/>
    <property type="molecule type" value="Genomic_DNA"/>
</dbReference>
<evidence type="ECO:0008006" key="2">
    <source>
        <dbReference type="Google" id="ProtNLM"/>
    </source>
</evidence>
<gene>
    <name evidence="1" type="ORF">ABFY20_16830</name>
</gene>
<evidence type="ECO:0000313" key="1">
    <source>
        <dbReference type="EMBL" id="XDI04977.1"/>
    </source>
</evidence>
<protein>
    <recommendedName>
        <fullName evidence="2">HNH nuclease domain-containing protein</fullName>
    </recommendedName>
</protein>
<sequence length="58" mass="6764">MLYLARSIEDDDDMIVEHVDGMPVDAEWHREREKEHSVISGDALIERGRSVVRRGTRE</sequence>
<name>A0AB39BFN5_9MICO</name>
<organism evidence="1">
    <name type="scientific">Herbiconiux sp. A18JL235</name>
    <dbReference type="NCBI Taxonomy" id="3152363"/>
    <lineage>
        <taxon>Bacteria</taxon>
        <taxon>Bacillati</taxon>
        <taxon>Actinomycetota</taxon>
        <taxon>Actinomycetes</taxon>
        <taxon>Micrococcales</taxon>
        <taxon>Microbacteriaceae</taxon>
        <taxon>Herbiconiux</taxon>
    </lineage>
</organism>
<dbReference type="RefSeq" id="WP_368497354.1">
    <property type="nucleotide sequence ID" value="NZ_CP162511.1"/>
</dbReference>
<accession>A0AB39BFN5</accession>
<proteinExistence type="predicted"/>
<dbReference type="AlphaFoldDB" id="A0AB39BFN5"/>
<reference evidence="1" key="1">
    <citation type="submission" date="2024-05" db="EMBL/GenBank/DDBJ databases">
        <title>Herbiconiux sp. A18JL235.</title>
        <authorList>
            <person name="Zhang G."/>
        </authorList>
    </citation>
    <scope>NUCLEOTIDE SEQUENCE</scope>
    <source>
        <strain evidence="1">A18JL235</strain>
    </source>
</reference>